<evidence type="ECO:0000256" key="1">
    <source>
        <dbReference type="SAM" id="SignalP"/>
    </source>
</evidence>
<evidence type="ECO:0000313" key="5">
    <source>
        <dbReference type="Proteomes" id="UP000309016"/>
    </source>
</evidence>
<dbReference type="Pfam" id="PF01841">
    <property type="entry name" value="Transglut_core"/>
    <property type="match status" value="1"/>
</dbReference>
<reference evidence="4 5" key="1">
    <citation type="submission" date="2019-06" db="EMBL/GenBank/DDBJ databases">
        <title>Complete genome sequence of Antarcticibacterium flavum KCTC 52984T from an Antarctic marine sediment.</title>
        <authorList>
            <person name="Lee Y.M."/>
            <person name="Shin S.C."/>
        </authorList>
    </citation>
    <scope>NUCLEOTIDE SEQUENCE [LARGE SCALE GENOMIC DNA]</scope>
    <source>
        <strain evidence="4 5">KCTC 52984</strain>
    </source>
</reference>
<feature type="chain" id="PRO_5022929955" evidence="1">
    <location>
        <begin position="21"/>
        <end position="642"/>
    </location>
</feature>
<organism evidence="4 5">
    <name type="scientific">Antarcticibacterium flavum</name>
    <dbReference type="NCBI Taxonomy" id="2058175"/>
    <lineage>
        <taxon>Bacteria</taxon>
        <taxon>Pseudomonadati</taxon>
        <taxon>Bacteroidota</taxon>
        <taxon>Flavobacteriia</taxon>
        <taxon>Flavobacteriales</taxon>
        <taxon>Flavobacteriaceae</taxon>
        <taxon>Antarcticibacterium</taxon>
    </lineage>
</organism>
<dbReference type="InterPro" id="IPR038765">
    <property type="entry name" value="Papain-like_cys_pep_sf"/>
</dbReference>
<dbReference type="Proteomes" id="UP000309016">
    <property type="component" value="Chromosome"/>
</dbReference>
<feature type="domain" description="DUF3857" evidence="3">
    <location>
        <begin position="59"/>
        <end position="215"/>
    </location>
</feature>
<dbReference type="Gene3D" id="2.60.40.3140">
    <property type="match status" value="1"/>
</dbReference>
<dbReference type="InterPro" id="IPR002931">
    <property type="entry name" value="Transglutaminase-like"/>
</dbReference>
<keyword evidence="5" id="KW-1185">Reference proteome</keyword>
<dbReference type="OrthoDB" id="8595007at2"/>
<dbReference type="RefSeq" id="WP_139065474.1">
    <property type="nucleotide sequence ID" value="NZ_CP040812.1"/>
</dbReference>
<gene>
    <name evidence="4" type="ORF">FHG64_05445</name>
</gene>
<dbReference type="Gene3D" id="2.60.120.1130">
    <property type="match status" value="1"/>
</dbReference>
<dbReference type="AlphaFoldDB" id="A0A5B7X0M5"/>
<evidence type="ECO:0000313" key="4">
    <source>
        <dbReference type="EMBL" id="QCY68889.1"/>
    </source>
</evidence>
<accession>A0A5B7X0M5</accession>
<dbReference type="EMBL" id="CP040812">
    <property type="protein sequence ID" value="QCY68889.1"/>
    <property type="molecule type" value="Genomic_DNA"/>
</dbReference>
<proteinExistence type="predicted"/>
<sequence>MNPRVLLPLLLLTAVLTVSGQEIQLSAAAIPSELLENANAVLRQEEVRVEISAVDKLVQKTTRIVTVLNKQGEGSVAAGQFYNGNIKIKKQQALIYNAAGEQIKKIKQKEFRDVSAVSSNDLYTDSRIQYLDYTPHSYPYTVVYESEIQNNSTVFIAPWDPVPGYAVSVENAAYHISNPLAIPYRLEEKNLDKLEVQKSSEIKMLSYEVKNIPAYEREYLSPPLQEFVPYLAIALDEFSLVGVKGAASNWQEFGKWQYDNLLAGKNELPASTVLKIKQLTAGAANDVEKARIIYQYVQDNTRYISVQLGIGGWEPMLAEDVDKLGYGDCKALTNFTKALLDSQGITSHYAVIYGGKNRRDIKENFASMQGNHVILQLPQEEEDIWLECTSQTDPFGYLGDFTDNRNVLLIKPEGGEIARTRAYPFSDNIRESHCEIELEDNGQFSAAVTRLSSGVPYGNIYPLGRQTREKQDMYYKNNWSHLKNLQVIDLKLENKRDIQQFSESIDLTGNNLVTKAGNRLLVPLNFLTPSLYSTPRSDFRKLPFEIARGATYKDTFIYALPENYEIEALPSPVKINSEFGNFSWSVKSIEKDNKTLVEVVREYVINEGRWEAKLYNDFRDFMLGVNTSSNQKAVLIATNQTK</sequence>
<evidence type="ECO:0000259" key="2">
    <source>
        <dbReference type="Pfam" id="PF01841"/>
    </source>
</evidence>
<feature type="signal peptide" evidence="1">
    <location>
        <begin position="1"/>
        <end position="20"/>
    </location>
</feature>
<dbReference type="Gene3D" id="3.10.620.30">
    <property type="match status" value="1"/>
</dbReference>
<dbReference type="KEGG" id="afla:FHG64_05445"/>
<dbReference type="SUPFAM" id="SSF54001">
    <property type="entry name" value="Cysteine proteinases"/>
    <property type="match status" value="1"/>
</dbReference>
<name>A0A5B7X0M5_9FLAO</name>
<feature type="domain" description="Transglutaminase-like" evidence="2">
    <location>
        <begin position="277"/>
        <end position="374"/>
    </location>
</feature>
<dbReference type="InterPro" id="IPR024618">
    <property type="entry name" value="DUF3857"/>
</dbReference>
<keyword evidence="1" id="KW-0732">Signal</keyword>
<dbReference type="Pfam" id="PF12969">
    <property type="entry name" value="DUF3857"/>
    <property type="match status" value="1"/>
</dbReference>
<evidence type="ECO:0000259" key="3">
    <source>
        <dbReference type="Pfam" id="PF12969"/>
    </source>
</evidence>
<protein>
    <submittedName>
        <fullName evidence="4">DUF3857 domain-containing protein</fullName>
    </submittedName>
</protein>